<evidence type="ECO:0000256" key="1">
    <source>
        <dbReference type="SAM" id="MobiDB-lite"/>
    </source>
</evidence>
<feature type="region of interest" description="Disordered" evidence="1">
    <location>
        <begin position="1"/>
        <end position="20"/>
    </location>
</feature>
<evidence type="ECO:0000313" key="3">
    <source>
        <dbReference type="EMBL" id="KAB1649781.1"/>
    </source>
</evidence>
<dbReference type="Pfam" id="PF13794">
    <property type="entry name" value="MiaE_2"/>
    <property type="match status" value="1"/>
</dbReference>
<dbReference type="InterPro" id="IPR059125">
    <property type="entry name" value="Ferritin_actino"/>
</dbReference>
<gene>
    <name evidence="3" type="ORF">F8O04_05995</name>
</gene>
<dbReference type="EMBL" id="WBJY01000001">
    <property type="protein sequence ID" value="KAB1649781.1"/>
    <property type="molecule type" value="Genomic_DNA"/>
</dbReference>
<protein>
    <recommendedName>
        <fullName evidence="2">Ferritin-like domain-containing protein</fullName>
    </recommendedName>
</protein>
<name>A0A6H9WQ00_9MICO</name>
<reference evidence="3 4" key="1">
    <citation type="submission" date="2019-09" db="EMBL/GenBank/DDBJ databases">
        <title>Phylogeny of genus Pseudoclavibacter and closely related genus.</title>
        <authorList>
            <person name="Li Y."/>
        </authorList>
    </citation>
    <scope>NUCLEOTIDE SEQUENCE [LARGE SCALE GENOMIC DNA]</scope>
    <source>
        <strain evidence="3 4">EGI 60007</strain>
    </source>
</reference>
<dbReference type="Proteomes" id="UP000431744">
    <property type="component" value="Unassembled WGS sequence"/>
</dbReference>
<sequence>MPSSESDWTRSASTPRSEKFTTVVPYRNSEVRPVLEGRKGCIQRAPHPNMVVAVGPALVHVGGEALAEPPGPQRGNPMIGGGVVVRRMTAVTEELQLADLIPDVPGTGARIAYLQLLQFQELSSLVTDAPELTAKQELGRVAALSLQRHQAAIAALDEAGVAGTTHMRRTADELNEFAERVAGRDWDERILTCHLAASILRDFYAEVLEAHGEAAAPLRPTIVHEDVQAELHGIIAGRLRGNFVLADRLAMWGRRITGDSLLAGRRALGIPVGTPAESVREGADAVLDEINARLMAEHSRRMNALGLAA</sequence>
<organism evidence="3 4">
    <name type="scientific">Pseudoclavibacter endophyticus</name>
    <dbReference type="NCBI Taxonomy" id="1778590"/>
    <lineage>
        <taxon>Bacteria</taxon>
        <taxon>Bacillati</taxon>
        <taxon>Actinomycetota</taxon>
        <taxon>Actinomycetes</taxon>
        <taxon>Micrococcales</taxon>
        <taxon>Microbacteriaceae</taxon>
        <taxon>Pseudoclavibacter</taxon>
    </lineage>
</organism>
<dbReference type="Gene3D" id="1.20.1260.10">
    <property type="match status" value="1"/>
</dbReference>
<comment type="caution">
    <text evidence="3">The sequence shown here is derived from an EMBL/GenBank/DDBJ whole genome shotgun (WGS) entry which is preliminary data.</text>
</comment>
<dbReference type="InterPro" id="IPR012347">
    <property type="entry name" value="Ferritin-like"/>
</dbReference>
<feature type="domain" description="Ferritin-like" evidence="2">
    <location>
        <begin position="110"/>
        <end position="266"/>
    </location>
</feature>
<proteinExistence type="predicted"/>
<evidence type="ECO:0000259" key="2">
    <source>
        <dbReference type="Pfam" id="PF13794"/>
    </source>
</evidence>
<evidence type="ECO:0000313" key="4">
    <source>
        <dbReference type="Proteomes" id="UP000431744"/>
    </source>
</evidence>
<accession>A0A6H9WQ00</accession>
<feature type="compositionally biased region" description="Polar residues" evidence="1">
    <location>
        <begin position="1"/>
        <end position="15"/>
    </location>
</feature>
<dbReference type="OrthoDB" id="3728083at2"/>
<dbReference type="AlphaFoldDB" id="A0A6H9WQ00"/>
<keyword evidence="4" id="KW-1185">Reference proteome</keyword>